<keyword evidence="1" id="KW-0479">Metal-binding</keyword>
<keyword evidence="4" id="KW-0238">DNA-binding</keyword>
<keyword evidence="2" id="KW-0862">Zinc</keyword>
<dbReference type="InterPro" id="IPR052360">
    <property type="entry name" value="Transcr_Regulatory_Proteins"/>
</dbReference>
<keyword evidence="6" id="KW-0539">Nucleus</keyword>
<keyword evidence="5" id="KW-0804">Transcription</keyword>
<feature type="domain" description="Zn(2)-C6 fungal-type" evidence="7">
    <location>
        <begin position="22"/>
        <end position="52"/>
    </location>
</feature>
<evidence type="ECO:0000256" key="5">
    <source>
        <dbReference type="ARBA" id="ARBA00023163"/>
    </source>
</evidence>
<dbReference type="GO" id="GO:0000981">
    <property type="term" value="F:DNA-binding transcription factor activity, RNA polymerase II-specific"/>
    <property type="evidence" value="ECO:0007669"/>
    <property type="project" value="InterPro"/>
</dbReference>
<dbReference type="AlphaFoldDB" id="A0A5N6SZQ4"/>
<dbReference type="PANTHER" id="PTHR36206">
    <property type="entry name" value="ASPERCRYPTIN BIOSYNTHESIS CLUSTER-SPECIFIC TRANSCRIPTION REGULATOR ATNN-RELATED"/>
    <property type="match status" value="1"/>
</dbReference>
<keyword evidence="3" id="KW-0805">Transcription regulation</keyword>
<dbReference type="GO" id="GO:0009893">
    <property type="term" value="P:positive regulation of metabolic process"/>
    <property type="evidence" value="ECO:0007669"/>
    <property type="project" value="UniProtKB-ARBA"/>
</dbReference>
<dbReference type="RefSeq" id="XP_031915294.1">
    <property type="nucleotide sequence ID" value="XM_032063543.1"/>
</dbReference>
<dbReference type="EMBL" id="ML743567">
    <property type="protein sequence ID" value="KAE8139231.1"/>
    <property type="molecule type" value="Genomic_DNA"/>
</dbReference>
<dbReference type="OrthoDB" id="3145928at2759"/>
<dbReference type="InterPro" id="IPR001138">
    <property type="entry name" value="Zn2Cys6_DnaBD"/>
</dbReference>
<organism evidence="8 9">
    <name type="scientific">Aspergillus pseudotamarii</name>
    <dbReference type="NCBI Taxonomy" id="132259"/>
    <lineage>
        <taxon>Eukaryota</taxon>
        <taxon>Fungi</taxon>
        <taxon>Dikarya</taxon>
        <taxon>Ascomycota</taxon>
        <taxon>Pezizomycotina</taxon>
        <taxon>Eurotiomycetes</taxon>
        <taxon>Eurotiomycetidae</taxon>
        <taxon>Eurotiales</taxon>
        <taxon>Aspergillaceae</taxon>
        <taxon>Aspergillus</taxon>
        <taxon>Aspergillus subgen. Circumdati</taxon>
    </lineage>
</organism>
<evidence type="ECO:0000259" key="7">
    <source>
        <dbReference type="PROSITE" id="PS50048"/>
    </source>
</evidence>
<gene>
    <name evidence="8" type="ORF">BDV38DRAFT_55367</name>
</gene>
<dbReference type="PROSITE" id="PS00463">
    <property type="entry name" value="ZN2_CY6_FUNGAL_1"/>
    <property type="match status" value="1"/>
</dbReference>
<proteinExistence type="predicted"/>
<keyword evidence="9" id="KW-1185">Reference proteome</keyword>
<dbReference type="InterPro" id="IPR036864">
    <property type="entry name" value="Zn2-C6_fun-type_DNA-bd_sf"/>
</dbReference>
<dbReference type="SMART" id="SM00066">
    <property type="entry name" value="GAL4"/>
    <property type="match status" value="1"/>
</dbReference>
<dbReference type="Pfam" id="PF00172">
    <property type="entry name" value="Zn_clus"/>
    <property type="match status" value="1"/>
</dbReference>
<evidence type="ECO:0000256" key="3">
    <source>
        <dbReference type="ARBA" id="ARBA00023015"/>
    </source>
</evidence>
<dbReference type="SUPFAM" id="SSF57701">
    <property type="entry name" value="Zn2/Cys6 DNA-binding domain"/>
    <property type="match status" value="1"/>
</dbReference>
<dbReference type="PANTHER" id="PTHR36206:SF14">
    <property type="entry name" value="ZN(2)-C6 FUNGAL-TYPE DOMAIN-CONTAINING PROTEIN-RELATED"/>
    <property type="match status" value="1"/>
</dbReference>
<dbReference type="GO" id="GO:0008270">
    <property type="term" value="F:zinc ion binding"/>
    <property type="evidence" value="ECO:0007669"/>
    <property type="project" value="InterPro"/>
</dbReference>
<protein>
    <recommendedName>
        <fullName evidence="7">Zn(2)-C6 fungal-type domain-containing protein</fullName>
    </recommendedName>
</protein>
<evidence type="ECO:0000313" key="9">
    <source>
        <dbReference type="Proteomes" id="UP000325672"/>
    </source>
</evidence>
<dbReference type="InterPro" id="IPR021858">
    <property type="entry name" value="Fun_TF"/>
</dbReference>
<dbReference type="Proteomes" id="UP000325672">
    <property type="component" value="Unassembled WGS sequence"/>
</dbReference>
<dbReference type="PROSITE" id="PS50048">
    <property type="entry name" value="ZN2_CY6_FUNGAL_2"/>
    <property type="match status" value="1"/>
</dbReference>
<name>A0A5N6SZQ4_ASPPS</name>
<evidence type="ECO:0000256" key="4">
    <source>
        <dbReference type="ARBA" id="ARBA00023125"/>
    </source>
</evidence>
<dbReference type="GO" id="GO:0003677">
    <property type="term" value="F:DNA binding"/>
    <property type="evidence" value="ECO:0007669"/>
    <property type="project" value="UniProtKB-KW"/>
</dbReference>
<dbReference type="GeneID" id="43647753"/>
<evidence type="ECO:0000256" key="2">
    <source>
        <dbReference type="ARBA" id="ARBA00022833"/>
    </source>
</evidence>
<dbReference type="Pfam" id="PF11951">
    <property type="entry name" value="Fungal_trans_2"/>
    <property type="match status" value="1"/>
</dbReference>
<evidence type="ECO:0000256" key="6">
    <source>
        <dbReference type="ARBA" id="ARBA00023242"/>
    </source>
</evidence>
<dbReference type="CDD" id="cd00067">
    <property type="entry name" value="GAL4"/>
    <property type="match status" value="1"/>
</dbReference>
<accession>A0A5N6SZQ4</accession>
<dbReference type="Gene3D" id="4.10.240.10">
    <property type="entry name" value="Zn(2)-C6 fungal-type DNA-binding domain"/>
    <property type="match status" value="1"/>
</dbReference>
<evidence type="ECO:0000313" key="8">
    <source>
        <dbReference type="EMBL" id="KAE8139231.1"/>
    </source>
</evidence>
<sequence length="603" mass="67495">MSEAFAYYRGTGWSAKVKTRTGCTTCKIRKVKCDEIKPQCVRCKSTGRRCTYVLNQTEMRIPRGSTPSISSYPLGDFVNHGWQERRAFEYYFHRAGPAIGGYLDHRFWKGIVPEICRSEPAVWDAVVAISALFEDPDPFIGPPMVFQGTTSVGKHAQAVSWYSRSMARVRRRVAYNDFNPHVALITCVLYICIEALQGHVVEAMQLYEQGVHLIMTLRQSSTMPYYTNVLQEVITPIFFRLGAAAMISGGYPVGKGVGPVIVYGSPSFATLTAAQTAMIELVTEAFLLGNEARRYYGRPRCVDNDASSLEEQQCALTRKLDSWERAFAHLKDREMGAPPKSLNVGAVQTLLTYHTVTFIMISTCLADNEMVYDAQTDRFRQIVKHATSALDASNVVDGAQPPFTFETGIGLPLFYTAVKCRDRFVRRKAMILLRLAPPVQAFFKCAAWAALAETIVHIEEDLAPESPFWIPSATTFEDKVQASDRPASVSYNPPHAPCKHKIASAQVIALQHDRVPLGGIEDDQSGLSLCGGHIPEHRRVREFGVFLAETNCNCSAGNNDHYSEPTAESHNQIFLRFTRRQHDGTNEESRVAECFIPMKCWEW</sequence>
<evidence type="ECO:0000256" key="1">
    <source>
        <dbReference type="ARBA" id="ARBA00022723"/>
    </source>
</evidence>
<reference evidence="8 9" key="1">
    <citation type="submission" date="2019-04" db="EMBL/GenBank/DDBJ databases">
        <title>Friends and foes A comparative genomics study of 23 Aspergillus species from section Flavi.</title>
        <authorList>
            <consortium name="DOE Joint Genome Institute"/>
            <person name="Kjaerbolling I."/>
            <person name="Vesth T."/>
            <person name="Frisvad J.C."/>
            <person name="Nybo J.L."/>
            <person name="Theobald S."/>
            <person name="Kildgaard S."/>
            <person name="Isbrandt T."/>
            <person name="Kuo A."/>
            <person name="Sato A."/>
            <person name="Lyhne E.K."/>
            <person name="Kogle M.E."/>
            <person name="Wiebenga A."/>
            <person name="Kun R.S."/>
            <person name="Lubbers R.J."/>
            <person name="Makela M.R."/>
            <person name="Barry K."/>
            <person name="Chovatia M."/>
            <person name="Clum A."/>
            <person name="Daum C."/>
            <person name="Haridas S."/>
            <person name="He G."/>
            <person name="LaButti K."/>
            <person name="Lipzen A."/>
            <person name="Mondo S."/>
            <person name="Riley R."/>
            <person name="Salamov A."/>
            <person name="Simmons B.A."/>
            <person name="Magnuson J.K."/>
            <person name="Henrissat B."/>
            <person name="Mortensen U.H."/>
            <person name="Larsen T.O."/>
            <person name="Devries R.P."/>
            <person name="Grigoriev I.V."/>
            <person name="Machida M."/>
            <person name="Baker S.E."/>
            <person name="Andersen M.R."/>
        </authorList>
    </citation>
    <scope>NUCLEOTIDE SEQUENCE [LARGE SCALE GENOMIC DNA]</scope>
    <source>
        <strain evidence="8 9">CBS 117625</strain>
    </source>
</reference>